<dbReference type="EMBL" id="HBEY01033942">
    <property type="protein sequence ID" value="CAD8612806.1"/>
    <property type="molecule type" value="Transcribed_RNA"/>
</dbReference>
<keyword evidence="3" id="KW-0732">Signal</keyword>
<feature type="transmembrane region" description="Helical" evidence="2">
    <location>
        <begin position="368"/>
        <end position="386"/>
    </location>
</feature>
<protein>
    <recommendedName>
        <fullName evidence="5">EamA domain-containing protein</fullName>
    </recommendedName>
</protein>
<dbReference type="AlphaFoldDB" id="A0A7S0LHD8"/>
<feature type="transmembrane region" description="Helical" evidence="2">
    <location>
        <begin position="406"/>
        <end position="432"/>
    </location>
</feature>
<feature type="chain" id="PRO_5030504165" description="EamA domain-containing protein" evidence="3">
    <location>
        <begin position="20"/>
        <end position="521"/>
    </location>
</feature>
<evidence type="ECO:0000313" key="4">
    <source>
        <dbReference type="EMBL" id="CAD8612806.1"/>
    </source>
</evidence>
<keyword evidence="2" id="KW-0812">Transmembrane</keyword>
<keyword evidence="2" id="KW-0472">Membrane</keyword>
<feature type="transmembrane region" description="Helical" evidence="2">
    <location>
        <begin position="469"/>
        <end position="490"/>
    </location>
</feature>
<name>A0A7S0LHD8_9EUKA</name>
<feature type="transmembrane region" description="Helical" evidence="2">
    <location>
        <begin position="293"/>
        <end position="311"/>
    </location>
</feature>
<feature type="region of interest" description="Disordered" evidence="1">
    <location>
        <begin position="120"/>
        <end position="168"/>
    </location>
</feature>
<evidence type="ECO:0000256" key="3">
    <source>
        <dbReference type="SAM" id="SignalP"/>
    </source>
</evidence>
<feature type="signal peptide" evidence="3">
    <location>
        <begin position="1"/>
        <end position="19"/>
    </location>
</feature>
<feature type="transmembrane region" description="Helical" evidence="2">
    <location>
        <begin position="175"/>
        <end position="194"/>
    </location>
</feature>
<evidence type="ECO:0000256" key="1">
    <source>
        <dbReference type="SAM" id="MobiDB-lite"/>
    </source>
</evidence>
<feature type="transmembrane region" description="Helical" evidence="2">
    <location>
        <begin position="259"/>
        <end position="281"/>
    </location>
</feature>
<accession>A0A7S0LHD8</accession>
<feature type="transmembrane region" description="Helical" evidence="2">
    <location>
        <begin position="444"/>
        <end position="463"/>
    </location>
</feature>
<evidence type="ECO:0000256" key="2">
    <source>
        <dbReference type="SAM" id="Phobius"/>
    </source>
</evidence>
<organism evidence="4">
    <name type="scientific">Coccolithus braarudii</name>
    <dbReference type="NCBI Taxonomy" id="221442"/>
    <lineage>
        <taxon>Eukaryota</taxon>
        <taxon>Haptista</taxon>
        <taxon>Haptophyta</taxon>
        <taxon>Prymnesiophyceae</taxon>
        <taxon>Coccolithales</taxon>
        <taxon>Coccolithaceae</taxon>
        <taxon>Coccolithus</taxon>
    </lineage>
</organism>
<gene>
    <name evidence="4" type="ORF">CPEL01642_LOCUS16186</name>
</gene>
<evidence type="ECO:0008006" key="5">
    <source>
        <dbReference type="Google" id="ProtNLM"/>
    </source>
</evidence>
<proteinExistence type="predicted"/>
<sequence length="521" mass="54935">MGLRWLVALFGSSLTFALADILCDICIAESEEDALQTHSALDDDDGDADGASVDSDGGSLGCAADGDAAELQSIAGTSCVGYATSVVEPSSLSPASSVWEGVLSGSLPRYKQLSSGTATCSVNARGKAPPRSPPAPSQPITSTKWADSSETVALKRRPGSDPVVDSGLSGEQDTAIAGIVTIIGLLITVAYWLISGAAEARAAMGALDSNGLGALRGLPQLRWGPFTHLQFWLAMLGGAMAFLHYYFLLKAFEGAPSTVLLPLVQVASVSVLLGSSVLAILRNEPWITPVHALAYVLMLIGGILPACGGQLSSILRRAFWRQAFVYCAICAEFALGLHDLMLSGCSFHANRIEPSPGGTEEVVESFEFFVWSRCSFIATFVGMYTFSPKLNAQLRELFSGRIPTRYILLSAISEGLTVLGFYLASIAYGLFYQAGIVHAAEASLSQLLNLLLAFVLLKGFGWGRQSAVGSMWAKIVSFVMVSIGLFLCSLEDGEPSMHSSTPVRTFAASPPLSALPFAAHP</sequence>
<keyword evidence="2" id="KW-1133">Transmembrane helix</keyword>
<feature type="compositionally biased region" description="Polar residues" evidence="1">
    <location>
        <begin position="140"/>
        <end position="151"/>
    </location>
</feature>
<reference evidence="4" key="1">
    <citation type="submission" date="2021-01" db="EMBL/GenBank/DDBJ databases">
        <authorList>
            <person name="Corre E."/>
            <person name="Pelletier E."/>
            <person name="Niang G."/>
            <person name="Scheremetjew M."/>
            <person name="Finn R."/>
            <person name="Kale V."/>
            <person name="Holt S."/>
            <person name="Cochrane G."/>
            <person name="Meng A."/>
            <person name="Brown T."/>
            <person name="Cohen L."/>
        </authorList>
    </citation>
    <scope>NUCLEOTIDE SEQUENCE</scope>
    <source>
        <strain evidence="4">PLY182g</strain>
    </source>
</reference>
<feature type="transmembrane region" description="Helical" evidence="2">
    <location>
        <begin position="229"/>
        <end position="247"/>
    </location>
</feature>